<accession>A0AAD8Y6Y9</accession>
<organism evidence="1 2">
    <name type="scientific">Skeletonema marinoi</name>
    <dbReference type="NCBI Taxonomy" id="267567"/>
    <lineage>
        <taxon>Eukaryota</taxon>
        <taxon>Sar</taxon>
        <taxon>Stramenopiles</taxon>
        <taxon>Ochrophyta</taxon>
        <taxon>Bacillariophyta</taxon>
        <taxon>Coscinodiscophyceae</taxon>
        <taxon>Thalassiosirophycidae</taxon>
        <taxon>Thalassiosirales</taxon>
        <taxon>Skeletonemataceae</taxon>
        <taxon>Skeletonema</taxon>
        <taxon>Skeletonema marinoi-dohrnii complex</taxon>
    </lineage>
</organism>
<protein>
    <submittedName>
        <fullName evidence="1">Uncharacterized protein</fullName>
    </submittedName>
</protein>
<keyword evidence="2" id="KW-1185">Reference proteome</keyword>
<dbReference type="EMBL" id="JATAAI010000016">
    <property type="protein sequence ID" value="KAK1740182.1"/>
    <property type="molecule type" value="Genomic_DNA"/>
</dbReference>
<comment type="caution">
    <text evidence="1">The sequence shown here is derived from an EMBL/GenBank/DDBJ whole genome shotgun (WGS) entry which is preliminary data.</text>
</comment>
<dbReference type="Proteomes" id="UP001224775">
    <property type="component" value="Unassembled WGS sequence"/>
</dbReference>
<name>A0AAD8Y6Y9_9STRA</name>
<gene>
    <name evidence="1" type="ORF">QTG54_009132</name>
</gene>
<evidence type="ECO:0000313" key="2">
    <source>
        <dbReference type="Proteomes" id="UP001224775"/>
    </source>
</evidence>
<dbReference type="AlphaFoldDB" id="A0AAD8Y6Y9"/>
<reference evidence="1" key="1">
    <citation type="submission" date="2023-06" db="EMBL/GenBank/DDBJ databases">
        <title>Survivors Of The Sea: Transcriptome response of Skeletonema marinoi to long-term dormancy.</title>
        <authorList>
            <person name="Pinder M.I.M."/>
            <person name="Kourtchenko O."/>
            <person name="Robertson E.K."/>
            <person name="Larsson T."/>
            <person name="Maumus F."/>
            <person name="Osuna-Cruz C.M."/>
            <person name="Vancaester E."/>
            <person name="Stenow R."/>
            <person name="Vandepoele K."/>
            <person name="Ploug H."/>
            <person name="Bruchert V."/>
            <person name="Godhe A."/>
            <person name="Topel M."/>
        </authorList>
    </citation>
    <scope>NUCLEOTIDE SEQUENCE</scope>
    <source>
        <strain evidence="1">R05AC</strain>
    </source>
</reference>
<evidence type="ECO:0000313" key="1">
    <source>
        <dbReference type="EMBL" id="KAK1740182.1"/>
    </source>
</evidence>
<proteinExistence type="predicted"/>
<sequence>MSSLIDEVLKEAGFSDAAIADVKAGKLHYGGSLDAASDKELSVKLAFRVEGKIDNIKLVFLHLPAKKKYDPTVGDLGMIATDGGDGTLEDFAGIKLSPNEVTMDKLYSNAAPGSDLNLSKDEIETFKKLGKKATHEEIENCLRQVLLDRFRAYKKNGLAGIKPYARSKKEFSAGEELKNQILHGPILKKRSPTFYKYALDYPNNKPEEQKNHSFG</sequence>